<dbReference type="Pfam" id="PF02322">
    <property type="entry name" value="Cyt_bd_oxida_II"/>
    <property type="match status" value="1"/>
</dbReference>
<dbReference type="GO" id="GO:0009055">
    <property type="term" value="F:electron transfer activity"/>
    <property type="evidence" value="ECO:0007669"/>
    <property type="project" value="TreeGrafter"/>
</dbReference>
<dbReference type="GO" id="GO:0005886">
    <property type="term" value="C:plasma membrane"/>
    <property type="evidence" value="ECO:0007669"/>
    <property type="project" value="UniProtKB-SubCell"/>
</dbReference>
<comment type="similarity">
    <text evidence="2">Belongs to the cytochrome ubiquinol oxidase subunit 2 family.</text>
</comment>
<keyword evidence="4" id="KW-1003">Cell membrane</keyword>
<comment type="subcellular location">
    <subcellularLocation>
        <location evidence="1">Cell membrane</location>
        <topology evidence="1">Multi-pass membrane protein</topology>
    </subcellularLocation>
</comment>
<dbReference type="GO" id="GO:0046872">
    <property type="term" value="F:metal ion binding"/>
    <property type="evidence" value="ECO:0007669"/>
    <property type="project" value="UniProtKB-KW"/>
</dbReference>
<keyword evidence="9 12" id="KW-1133">Transmembrane helix</keyword>
<feature type="transmembrane region" description="Helical" evidence="12">
    <location>
        <begin position="254"/>
        <end position="278"/>
    </location>
</feature>
<evidence type="ECO:0000256" key="3">
    <source>
        <dbReference type="ARBA" id="ARBA00022448"/>
    </source>
</evidence>
<dbReference type="NCBIfam" id="TIGR00203">
    <property type="entry name" value="cydB"/>
    <property type="match status" value="1"/>
</dbReference>
<keyword evidence="6 12" id="KW-0812">Transmembrane</keyword>
<keyword evidence="8" id="KW-0249">Electron transport</keyword>
<keyword evidence="10" id="KW-0408">Iron</keyword>
<dbReference type="OrthoDB" id="9776710at2"/>
<feature type="transmembrane region" description="Helical" evidence="12">
    <location>
        <begin position="6"/>
        <end position="36"/>
    </location>
</feature>
<feature type="transmembrane region" description="Helical" evidence="12">
    <location>
        <begin position="298"/>
        <end position="320"/>
    </location>
</feature>
<evidence type="ECO:0000256" key="6">
    <source>
        <dbReference type="ARBA" id="ARBA00022692"/>
    </source>
</evidence>
<evidence type="ECO:0000256" key="2">
    <source>
        <dbReference type="ARBA" id="ARBA00007543"/>
    </source>
</evidence>
<dbReference type="AlphaFoldDB" id="A0A326TZQ4"/>
<organism evidence="13 14">
    <name type="scientific">Thermosporothrix hazakensis</name>
    <dbReference type="NCBI Taxonomy" id="644383"/>
    <lineage>
        <taxon>Bacteria</taxon>
        <taxon>Bacillati</taxon>
        <taxon>Chloroflexota</taxon>
        <taxon>Ktedonobacteria</taxon>
        <taxon>Ktedonobacterales</taxon>
        <taxon>Thermosporotrichaceae</taxon>
        <taxon>Thermosporothrix</taxon>
    </lineage>
</organism>
<feature type="transmembrane region" description="Helical" evidence="12">
    <location>
        <begin position="199"/>
        <end position="217"/>
    </location>
</feature>
<evidence type="ECO:0000256" key="10">
    <source>
        <dbReference type="ARBA" id="ARBA00023004"/>
    </source>
</evidence>
<feature type="transmembrane region" description="Helical" evidence="12">
    <location>
        <begin position="229"/>
        <end position="247"/>
    </location>
</feature>
<dbReference type="GO" id="GO:0070069">
    <property type="term" value="C:cytochrome complex"/>
    <property type="evidence" value="ECO:0007669"/>
    <property type="project" value="TreeGrafter"/>
</dbReference>
<comment type="caution">
    <text evidence="13">The sequence shown here is derived from an EMBL/GenBank/DDBJ whole genome shotgun (WGS) entry which is preliminary data.</text>
</comment>
<proteinExistence type="inferred from homology"/>
<dbReference type="PANTHER" id="PTHR43141:SF5">
    <property type="entry name" value="CYTOCHROME BD-I UBIQUINOL OXIDASE SUBUNIT 2"/>
    <property type="match status" value="1"/>
</dbReference>
<feature type="transmembrane region" description="Helical" evidence="12">
    <location>
        <begin position="159"/>
        <end position="179"/>
    </location>
</feature>
<evidence type="ECO:0000256" key="12">
    <source>
        <dbReference type="SAM" id="Phobius"/>
    </source>
</evidence>
<dbReference type="Proteomes" id="UP000248806">
    <property type="component" value="Unassembled WGS sequence"/>
</dbReference>
<feature type="transmembrane region" description="Helical" evidence="12">
    <location>
        <begin position="114"/>
        <end position="139"/>
    </location>
</feature>
<evidence type="ECO:0000256" key="4">
    <source>
        <dbReference type="ARBA" id="ARBA00022475"/>
    </source>
</evidence>
<protein>
    <submittedName>
        <fullName evidence="13">Cytochrome d ubiquinol oxidase subunit II</fullName>
    </submittedName>
</protein>
<evidence type="ECO:0000256" key="1">
    <source>
        <dbReference type="ARBA" id="ARBA00004651"/>
    </source>
</evidence>
<evidence type="ECO:0000256" key="7">
    <source>
        <dbReference type="ARBA" id="ARBA00022723"/>
    </source>
</evidence>
<dbReference type="GO" id="GO:0019646">
    <property type="term" value="P:aerobic electron transport chain"/>
    <property type="evidence" value="ECO:0007669"/>
    <property type="project" value="TreeGrafter"/>
</dbReference>
<keyword evidence="5" id="KW-0349">Heme</keyword>
<dbReference type="RefSeq" id="WP_111325546.1">
    <property type="nucleotide sequence ID" value="NZ_BIFX01000001.1"/>
</dbReference>
<gene>
    <name evidence="13" type="ORF">EI42_05276</name>
</gene>
<dbReference type="PANTHER" id="PTHR43141">
    <property type="entry name" value="CYTOCHROME BD2 SUBUNIT II"/>
    <property type="match status" value="1"/>
</dbReference>
<reference evidence="13 14" key="1">
    <citation type="submission" date="2018-06" db="EMBL/GenBank/DDBJ databases">
        <title>Genomic Encyclopedia of Archaeal and Bacterial Type Strains, Phase II (KMG-II): from individual species to whole genera.</title>
        <authorList>
            <person name="Goeker M."/>
        </authorList>
    </citation>
    <scope>NUCLEOTIDE SEQUENCE [LARGE SCALE GENOMIC DNA]</scope>
    <source>
        <strain evidence="13 14">ATCC BAA-1881</strain>
    </source>
</reference>
<evidence type="ECO:0000256" key="11">
    <source>
        <dbReference type="ARBA" id="ARBA00023136"/>
    </source>
</evidence>
<evidence type="ECO:0000256" key="8">
    <source>
        <dbReference type="ARBA" id="ARBA00022982"/>
    </source>
</evidence>
<accession>A0A326TZQ4</accession>
<evidence type="ECO:0000256" key="5">
    <source>
        <dbReference type="ARBA" id="ARBA00022617"/>
    </source>
</evidence>
<dbReference type="InterPro" id="IPR003317">
    <property type="entry name" value="Cyt-d_oxidase_su2"/>
</dbReference>
<dbReference type="GO" id="GO:0016682">
    <property type="term" value="F:oxidoreductase activity, acting on diphenols and related substances as donors, oxygen as acceptor"/>
    <property type="evidence" value="ECO:0007669"/>
    <property type="project" value="TreeGrafter"/>
</dbReference>
<dbReference type="PIRSF" id="PIRSF000267">
    <property type="entry name" value="Cyt_oxidse_sub2"/>
    <property type="match status" value="1"/>
</dbReference>
<sequence length="336" mass="37683">MDLHILWFILIAVLFAGFFMLEGFDYGVGILLPFLGKTDEERRVVINSIGPFWDANEVWLIVAGGAMFAAFPHWYATLFSGFYIALFLILVALILRGVAFEFRSKHETNRWRRFWDAMIFVGSIVPSFLWGVAIAHFIAGAPINEKMQYTGTIWDQLSPFALLTGCAFVIMFALHGAIFLSLKTEAPIMERARRAARRLWLPAVVLAAVFVVGSYLSSNAFQRLDAIRVGVLVISALAILSTGLLLLTKREGWAFTMSCVTILLTAVVIASGMFPNVMISTLNPAWNLTIYNASSSSYTLQIISWVSLSALPFVLLYQAWNYWVFRKRVGGHSLHY</sequence>
<evidence type="ECO:0000256" key="9">
    <source>
        <dbReference type="ARBA" id="ARBA00022989"/>
    </source>
</evidence>
<keyword evidence="14" id="KW-1185">Reference proteome</keyword>
<keyword evidence="7" id="KW-0479">Metal-binding</keyword>
<keyword evidence="3" id="KW-0813">Transport</keyword>
<keyword evidence="11 12" id="KW-0472">Membrane</keyword>
<evidence type="ECO:0000313" key="14">
    <source>
        <dbReference type="Proteomes" id="UP000248806"/>
    </source>
</evidence>
<name>A0A326TZQ4_THEHA</name>
<evidence type="ECO:0000313" key="13">
    <source>
        <dbReference type="EMBL" id="PZW22930.1"/>
    </source>
</evidence>
<feature type="transmembrane region" description="Helical" evidence="12">
    <location>
        <begin position="82"/>
        <end position="102"/>
    </location>
</feature>
<dbReference type="EMBL" id="QKUF01000029">
    <property type="protein sequence ID" value="PZW22930.1"/>
    <property type="molecule type" value="Genomic_DNA"/>
</dbReference>